<dbReference type="EMBL" id="MU151597">
    <property type="protein sequence ID" value="KAF9442607.1"/>
    <property type="molecule type" value="Genomic_DNA"/>
</dbReference>
<evidence type="ECO:0000313" key="2">
    <source>
        <dbReference type="Proteomes" id="UP000807342"/>
    </source>
</evidence>
<evidence type="ECO:0000313" key="1">
    <source>
        <dbReference type="EMBL" id="KAF9442607.1"/>
    </source>
</evidence>
<dbReference type="AlphaFoldDB" id="A0A9P5X1L7"/>
<dbReference type="Proteomes" id="UP000807342">
    <property type="component" value="Unassembled WGS sequence"/>
</dbReference>
<reference evidence="1" key="1">
    <citation type="submission" date="2020-11" db="EMBL/GenBank/DDBJ databases">
        <authorList>
            <consortium name="DOE Joint Genome Institute"/>
            <person name="Ahrendt S."/>
            <person name="Riley R."/>
            <person name="Andreopoulos W."/>
            <person name="Labutti K."/>
            <person name="Pangilinan J."/>
            <person name="Ruiz-Duenas F.J."/>
            <person name="Barrasa J.M."/>
            <person name="Sanchez-Garcia M."/>
            <person name="Camarero S."/>
            <person name="Miyauchi S."/>
            <person name="Serrano A."/>
            <person name="Linde D."/>
            <person name="Babiker R."/>
            <person name="Drula E."/>
            <person name="Ayuso-Fernandez I."/>
            <person name="Pacheco R."/>
            <person name="Padilla G."/>
            <person name="Ferreira P."/>
            <person name="Barriuso J."/>
            <person name="Kellner H."/>
            <person name="Castanera R."/>
            <person name="Alfaro M."/>
            <person name="Ramirez L."/>
            <person name="Pisabarro A.G."/>
            <person name="Kuo A."/>
            <person name="Tritt A."/>
            <person name="Lipzen A."/>
            <person name="He G."/>
            <person name="Yan M."/>
            <person name="Ng V."/>
            <person name="Cullen D."/>
            <person name="Martin F."/>
            <person name="Rosso M.-N."/>
            <person name="Henrissat B."/>
            <person name="Hibbett D."/>
            <person name="Martinez A.T."/>
            <person name="Grigoriev I.V."/>
        </authorList>
    </citation>
    <scope>NUCLEOTIDE SEQUENCE</scope>
    <source>
        <strain evidence="1">MF-IS2</strain>
    </source>
</reference>
<gene>
    <name evidence="1" type="ORF">P691DRAFT_467271</name>
</gene>
<proteinExistence type="predicted"/>
<dbReference type="OrthoDB" id="3068749at2759"/>
<accession>A0A9P5X1L7</accession>
<comment type="caution">
    <text evidence="1">The sequence shown here is derived from an EMBL/GenBank/DDBJ whole genome shotgun (WGS) entry which is preliminary data.</text>
</comment>
<evidence type="ECO:0008006" key="3">
    <source>
        <dbReference type="Google" id="ProtNLM"/>
    </source>
</evidence>
<organism evidence="1 2">
    <name type="scientific">Macrolepiota fuliginosa MF-IS2</name>
    <dbReference type="NCBI Taxonomy" id="1400762"/>
    <lineage>
        <taxon>Eukaryota</taxon>
        <taxon>Fungi</taxon>
        <taxon>Dikarya</taxon>
        <taxon>Basidiomycota</taxon>
        <taxon>Agaricomycotina</taxon>
        <taxon>Agaricomycetes</taxon>
        <taxon>Agaricomycetidae</taxon>
        <taxon>Agaricales</taxon>
        <taxon>Agaricineae</taxon>
        <taxon>Agaricaceae</taxon>
        <taxon>Macrolepiota</taxon>
    </lineage>
</organism>
<sequence length="184" mass="20860">MASLTCLLGSPAHSHPFSKKLLSLCYLGVESLLSLRQTCRTLQKATSSRHIWLHLARTLLSQSNVPRLEEPLDSYTGKELEDWTLRRCRVQRAWSSSNLRFTRRTMQGLISPPILLPGGRWLLSMHEGDRLLVTDLDARVLEPKTLVEVEEFIKGSNISDLPDAFEVWVDPKAAHLIVGLFFVN</sequence>
<keyword evidence="2" id="KW-1185">Reference proteome</keyword>
<dbReference type="SUPFAM" id="SSF81383">
    <property type="entry name" value="F-box domain"/>
    <property type="match status" value="1"/>
</dbReference>
<dbReference type="InterPro" id="IPR036047">
    <property type="entry name" value="F-box-like_dom_sf"/>
</dbReference>
<name>A0A9P5X1L7_9AGAR</name>
<protein>
    <recommendedName>
        <fullName evidence="3">F-box domain-containing protein</fullName>
    </recommendedName>
</protein>